<gene>
    <name evidence="3" type="ORF">ACFW6T_34070</name>
</gene>
<dbReference type="SUPFAM" id="SSF48264">
    <property type="entry name" value="Cytochrome P450"/>
    <property type="match status" value="1"/>
</dbReference>
<dbReference type="Pfam" id="PF00067">
    <property type="entry name" value="p450"/>
    <property type="match status" value="1"/>
</dbReference>
<dbReference type="PANTHER" id="PTHR46696">
    <property type="entry name" value="P450, PUTATIVE (EUROFUNG)-RELATED"/>
    <property type="match status" value="1"/>
</dbReference>
<keyword evidence="2" id="KW-0349">Heme</keyword>
<keyword evidence="2" id="KW-0560">Oxidoreductase</keyword>
<organism evidence="3 4">
    <name type="scientific">Kitasatospora phosalacinea</name>
    <dbReference type="NCBI Taxonomy" id="2065"/>
    <lineage>
        <taxon>Bacteria</taxon>
        <taxon>Bacillati</taxon>
        <taxon>Actinomycetota</taxon>
        <taxon>Actinomycetes</taxon>
        <taxon>Kitasatosporales</taxon>
        <taxon>Streptomycetaceae</taxon>
        <taxon>Kitasatospora</taxon>
    </lineage>
</organism>
<dbReference type="PRINTS" id="PR00385">
    <property type="entry name" value="P450"/>
</dbReference>
<evidence type="ECO:0000256" key="2">
    <source>
        <dbReference type="RuleBase" id="RU000461"/>
    </source>
</evidence>
<keyword evidence="4" id="KW-1185">Reference proteome</keyword>
<proteinExistence type="inferred from homology"/>
<keyword evidence="2" id="KW-0479">Metal-binding</keyword>
<reference evidence="3 4" key="1">
    <citation type="submission" date="2024-09" db="EMBL/GenBank/DDBJ databases">
        <title>The Natural Products Discovery Center: Release of the First 8490 Sequenced Strains for Exploring Actinobacteria Biosynthetic Diversity.</title>
        <authorList>
            <person name="Kalkreuter E."/>
            <person name="Kautsar S.A."/>
            <person name="Yang D."/>
            <person name="Bader C.D."/>
            <person name="Teijaro C.N."/>
            <person name="Fluegel L."/>
            <person name="Davis C.M."/>
            <person name="Simpson J.R."/>
            <person name="Lauterbach L."/>
            <person name="Steele A.D."/>
            <person name="Gui C."/>
            <person name="Meng S."/>
            <person name="Li G."/>
            <person name="Viehrig K."/>
            <person name="Ye F."/>
            <person name="Su P."/>
            <person name="Kiefer A.F."/>
            <person name="Nichols A."/>
            <person name="Cepeda A.J."/>
            <person name="Yan W."/>
            <person name="Fan B."/>
            <person name="Jiang Y."/>
            <person name="Adhikari A."/>
            <person name="Zheng C.-J."/>
            <person name="Schuster L."/>
            <person name="Cowan T.M."/>
            <person name="Smanski M.J."/>
            <person name="Chevrette M.G."/>
            <person name="De Carvalho L.P.S."/>
            <person name="Shen B."/>
        </authorList>
    </citation>
    <scope>NUCLEOTIDE SEQUENCE [LARGE SCALE GENOMIC DNA]</scope>
    <source>
        <strain evidence="3 4">NPDC058753</strain>
    </source>
</reference>
<dbReference type="RefSeq" id="WP_380323301.1">
    <property type="nucleotide sequence ID" value="NZ_JBHYPW010000020.1"/>
</dbReference>
<evidence type="ECO:0000313" key="3">
    <source>
        <dbReference type="EMBL" id="MFE1357001.1"/>
    </source>
</evidence>
<protein>
    <submittedName>
        <fullName evidence="3">Cytochrome P450</fullName>
    </submittedName>
</protein>
<comment type="caution">
    <text evidence="3">The sequence shown here is derived from an EMBL/GenBank/DDBJ whole genome shotgun (WGS) entry which is preliminary data.</text>
</comment>
<dbReference type="InterPro" id="IPR036396">
    <property type="entry name" value="Cyt_P450_sf"/>
</dbReference>
<dbReference type="EMBL" id="JBHYPX010000117">
    <property type="protein sequence ID" value="MFE1357001.1"/>
    <property type="molecule type" value="Genomic_DNA"/>
</dbReference>
<dbReference type="PRINTS" id="PR00359">
    <property type="entry name" value="BP450"/>
</dbReference>
<keyword evidence="2" id="KW-0408">Iron</keyword>
<dbReference type="InterPro" id="IPR017972">
    <property type="entry name" value="Cyt_P450_CS"/>
</dbReference>
<dbReference type="Proteomes" id="UP001599542">
    <property type="component" value="Unassembled WGS sequence"/>
</dbReference>
<name>A0ABW6GWC1_9ACTN</name>
<dbReference type="CDD" id="cd11031">
    <property type="entry name" value="Cyp158A-like"/>
    <property type="match status" value="1"/>
</dbReference>
<sequence>MTAERQIRDYPFDMTEVDVSPLYAKLRAEEPMSRVRLPYGEPAWLATRYADVKLVMADPRFSRELAQGLDQPRLREEVGGDGIMGMDPPDHTRLRKLVNKAFTARRIEQMRADIRSRCARLIDAMVEKGQPADLVEDLARPLPVSVICDLLGVPFEDHHMFRKWTEGLTNDATMNGGYGLDELGDELGEYMSTLIAKRREEPTDDLLGALVYARDDGDKLTEDELISISGPGLLTGGVETVSSGLPSFFFTLLADFPDQLALLRSRPELLPSAVEELLRYVPINTAAMFARYATEDVRFGDVVVRAGDPVMPALGAANRDPEVFEDPERLDITRASNPHMAFGHGPHHCIGAALARLELQEAMSALLERFPGLHLPGGRESVQWQFGVIVRGPVSMPVGW</sequence>
<dbReference type="InterPro" id="IPR002397">
    <property type="entry name" value="Cyt_P450_B"/>
</dbReference>
<dbReference type="PANTHER" id="PTHR46696:SF1">
    <property type="entry name" value="CYTOCHROME P450 YJIB-RELATED"/>
    <property type="match status" value="1"/>
</dbReference>
<keyword evidence="2" id="KW-0503">Monooxygenase</keyword>
<accession>A0ABW6GWC1</accession>
<dbReference type="PROSITE" id="PS00086">
    <property type="entry name" value="CYTOCHROME_P450"/>
    <property type="match status" value="1"/>
</dbReference>
<evidence type="ECO:0000313" key="4">
    <source>
        <dbReference type="Proteomes" id="UP001599542"/>
    </source>
</evidence>
<dbReference type="InterPro" id="IPR001128">
    <property type="entry name" value="Cyt_P450"/>
</dbReference>
<dbReference type="Gene3D" id="1.10.630.10">
    <property type="entry name" value="Cytochrome P450"/>
    <property type="match status" value="1"/>
</dbReference>
<evidence type="ECO:0000256" key="1">
    <source>
        <dbReference type="ARBA" id="ARBA00010617"/>
    </source>
</evidence>
<comment type="similarity">
    <text evidence="1 2">Belongs to the cytochrome P450 family.</text>
</comment>